<sequence>MKTSKLSLIACIGILLFISCSKKENDLISQNCQSDCTEIVGRIMTDNATVPLPNVKLTVKWKLFTSFIGGGTIRTKAITETDSQGNFDLSFFIRDDEINEGYYHLEYEIDENTYIPGFHNRIELLELERNTSKNIYLNIPKKAFLNLTVLNLDDKNPGDYFSTDFSTEVPDGFKQSFNSTAIGWGNQPSQIKTIEIPANVPVKFDVLRKINGVSTTVTETLLINAGATKSQTVDFNN</sequence>
<evidence type="ECO:0000313" key="1">
    <source>
        <dbReference type="EMBL" id="CAL2075383.1"/>
    </source>
</evidence>
<dbReference type="RefSeq" id="WP_348709674.1">
    <property type="nucleotide sequence ID" value="NZ_CAXIXY010000003.1"/>
</dbReference>
<name>A0ABM9NQS6_9FLAO</name>
<accession>A0ABM9NQS6</accession>
<gene>
    <name evidence="1" type="ORF">T190607A01A_10182</name>
</gene>
<dbReference type="EMBL" id="CAXIXY010000003">
    <property type="protein sequence ID" value="CAL2075383.1"/>
    <property type="molecule type" value="Genomic_DNA"/>
</dbReference>
<evidence type="ECO:0008006" key="3">
    <source>
        <dbReference type="Google" id="ProtNLM"/>
    </source>
</evidence>
<comment type="caution">
    <text evidence="1">The sequence shown here is derived from an EMBL/GenBank/DDBJ whole genome shotgun (WGS) entry which is preliminary data.</text>
</comment>
<dbReference type="Proteomes" id="UP001497416">
    <property type="component" value="Unassembled WGS sequence"/>
</dbReference>
<proteinExistence type="predicted"/>
<organism evidence="1 2">
    <name type="scientific">Tenacibaculum platacis</name>
    <dbReference type="NCBI Taxonomy" id="3137852"/>
    <lineage>
        <taxon>Bacteria</taxon>
        <taxon>Pseudomonadati</taxon>
        <taxon>Bacteroidota</taxon>
        <taxon>Flavobacteriia</taxon>
        <taxon>Flavobacteriales</taxon>
        <taxon>Flavobacteriaceae</taxon>
        <taxon>Tenacibaculum</taxon>
    </lineage>
</organism>
<dbReference type="PROSITE" id="PS51257">
    <property type="entry name" value="PROKAR_LIPOPROTEIN"/>
    <property type="match status" value="1"/>
</dbReference>
<reference evidence="1 2" key="1">
    <citation type="submission" date="2024-05" db="EMBL/GenBank/DDBJ databases">
        <authorList>
            <person name="Duchaud E."/>
        </authorList>
    </citation>
    <scope>NUCLEOTIDE SEQUENCE [LARGE SCALE GENOMIC DNA]</scope>
    <source>
        <strain evidence="1">Ena-SAMPLE-TAB-13-05-2024-13:56:06:370-140302</strain>
    </source>
</reference>
<keyword evidence="2" id="KW-1185">Reference proteome</keyword>
<protein>
    <recommendedName>
        <fullName evidence="3">Carboxypeptidase family protein</fullName>
    </recommendedName>
</protein>
<evidence type="ECO:0000313" key="2">
    <source>
        <dbReference type="Proteomes" id="UP001497416"/>
    </source>
</evidence>